<proteinExistence type="predicted"/>
<sequence length="125" mass="13011">MNNYALVSVLAIPLLVAACSIGYQARGSLSDVPGEMRGKGYPGNSGGGRFALGDPDGRLTCDGQTLPPVISPNPGSCAGEAGTGVVRCSDGREIPVRWEAITCRSWKGSGVDANGNRLEFSIERR</sequence>
<evidence type="ECO:0000313" key="1">
    <source>
        <dbReference type="EMBL" id="MBK8892337.1"/>
    </source>
</evidence>
<dbReference type="EMBL" id="JADKBR010000027">
    <property type="protein sequence ID" value="MBK8892337.1"/>
    <property type="molecule type" value="Genomic_DNA"/>
</dbReference>
<dbReference type="AlphaFoldDB" id="A0A9D7QMF4"/>
<protein>
    <submittedName>
        <fullName evidence="1">Uncharacterized protein</fullName>
    </submittedName>
</protein>
<organism evidence="1 2">
    <name type="scientific">Candidatus Dechloromonas phosphorivorans</name>
    <dbReference type="NCBI Taxonomy" id="2899244"/>
    <lineage>
        <taxon>Bacteria</taxon>
        <taxon>Pseudomonadati</taxon>
        <taxon>Pseudomonadota</taxon>
        <taxon>Betaproteobacteria</taxon>
        <taxon>Rhodocyclales</taxon>
        <taxon>Azonexaceae</taxon>
        <taxon>Dechloromonas</taxon>
    </lineage>
</organism>
<gene>
    <name evidence="1" type="ORF">IPN75_19205</name>
</gene>
<comment type="caution">
    <text evidence="1">The sequence shown here is derived from an EMBL/GenBank/DDBJ whole genome shotgun (WGS) entry which is preliminary data.</text>
</comment>
<accession>A0A9D7QMF4</accession>
<name>A0A9D7QMF4_9RHOO</name>
<reference evidence="1" key="1">
    <citation type="submission" date="2020-10" db="EMBL/GenBank/DDBJ databases">
        <title>Connecting structure to function with the recovery of over 1000 high-quality activated sludge metagenome-assembled genomes encoding full-length rRNA genes using long-read sequencing.</title>
        <authorList>
            <person name="Singleton C.M."/>
            <person name="Petriglieri F."/>
            <person name="Kristensen J.M."/>
            <person name="Kirkegaard R.H."/>
            <person name="Michaelsen T.Y."/>
            <person name="Andersen M.H."/>
            <person name="Karst S.M."/>
            <person name="Dueholm M.S."/>
            <person name="Nielsen P.H."/>
            <person name="Albertsen M."/>
        </authorList>
    </citation>
    <scope>NUCLEOTIDE SEQUENCE</scope>
    <source>
        <strain evidence="1">OdNE_18-Q3-R46-58_BAT3C.305</strain>
    </source>
</reference>
<dbReference type="Proteomes" id="UP000808146">
    <property type="component" value="Unassembled WGS sequence"/>
</dbReference>
<evidence type="ECO:0000313" key="2">
    <source>
        <dbReference type="Proteomes" id="UP000808146"/>
    </source>
</evidence>